<protein>
    <submittedName>
        <fullName evidence="3">Uncharacterized protein</fullName>
    </submittedName>
</protein>
<reference evidence="3" key="1">
    <citation type="submission" date="2021-03" db="EMBL/GenBank/DDBJ databases">
        <title>Draft genome sequence of rust myrtle Austropuccinia psidii MF-1, a brazilian biotype.</title>
        <authorList>
            <person name="Quecine M.C."/>
            <person name="Pachon D.M.R."/>
            <person name="Bonatelli M.L."/>
            <person name="Correr F.H."/>
            <person name="Franceschini L.M."/>
            <person name="Leite T.F."/>
            <person name="Margarido G.R.A."/>
            <person name="Almeida C.A."/>
            <person name="Ferrarezi J.A."/>
            <person name="Labate C.A."/>
        </authorList>
    </citation>
    <scope>NUCLEOTIDE SEQUENCE</scope>
    <source>
        <strain evidence="3">MF-1</strain>
    </source>
</reference>
<dbReference type="EMBL" id="AVOT02001413">
    <property type="protein sequence ID" value="MBW0466852.1"/>
    <property type="molecule type" value="Genomic_DNA"/>
</dbReference>
<name>A0A9Q3BK95_9BASI</name>
<keyword evidence="4" id="KW-1185">Reference proteome</keyword>
<gene>
    <name evidence="3" type="ORF">O181_006567</name>
</gene>
<feature type="region of interest" description="Disordered" evidence="2">
    <location>
        <begin position="1"/>
        <end position="56"/>
    </location>
</feature>
<dbReference type="OrthoDB" id="2506224at2759"/>
<feature type="compositionally biased region" description="Low complexity" evidence="2">
    <location>
        <begin position="1"/>
        <end position="33"/>
    </location>
</feature>
<sequence length="157" mass="17406">MLRNDSTTTTTLPLASSSSSSNPPINSNNPTNIKSQTSIISGTSSPNPPPEINPNDISSPHELIGWVDNVLGKLEAKFDRIEHEVIERLDVIGKRINSLELSLNNHLFASTLGELIRLEILLISLILLEFLPWQNYFESGNLCKLTYNVSCLTLIQH</sequence>
<accession>A0A9Q3BK95</accession>
<comment type="caution">
    <text evidence="3">The sequence shown here is derived from an EMBL/GenBank/DDBJ whole genome shotgun (WGS) entry which is preliminary data.</text>
</comment>
<dbReference type="AlphaFoldDB" id="A0A9Q3BK95"/>
<evidence type="ECO:0000256" key="1">
    <source>
        <dbReference type="ARBA" id="ARBA00006349"/>
    </source>
</evidence>
<dbReference type="Gene3D" id="1.20.5.430">
    <property type="match status" value="1"/>
</dbReference>
<evidence type="ECO:0000256" key="2">
    <source>
        <dbReference type="SAM" id="MobiDB-lite"/>
    </source>
</evidence>
<organism evidence="3 4">
    <name type="scientific">Austropuccinia psidii MF-1</name>
    <dbReference type="NCBI Taxonomy" id="1389203"/>
    <lineage>
        <taxon>Eukaryota</taxon>
        <taxon>Fungi</taxon>
        <taxon>Dikarya</taxon>
        <taxon>Basidiomycota</taxon>
        <taxon>Pucciniomycotina</taxon>
        <taxon>Pucciniomycetes</taxon>
        <taxon>Pucciniales</taxon>
        <taxon>Sphaerophragmiaceae</taxon>
        <taxon>Austropuccinia</taxon>
    </lineage>
</organism>
<dbReference type="Pfam" id="PF06825">
    <property type="entry name" value="HSBP1"/>
    <property type="match status" value="1"/>
</dbReference>
<proteinExistence type="inferred from homology"/>
<feature type="compositionally biased region" description="Polar residues" evidence="2">
    <location>
        <begin position="34"/>
        <end position="43"/>
    </location>
</feature>
<dbReference type="InterPro" id="IPR009643">
    <property type="entry name" value="HS1-bd"/>
</dbReference>
<evidence type="ECO:0000313" key="3">
    <source>
        <dbReference type="EMBL" id="MBW0466852.1"/>
    </source>
</evidence>
<dbReference type="GO" id="GO:0003714">
    <property type="term" value="F:transcription corepressor activity"/>
    <property type="evidence" value="ECO:0007669"/>
    <property type="project" value="InterPro"/>
</dbReference>
<dbReference type="Proteomes" id="UP000765509">
    <property type="component" value="Unassembled WGS sequence"/>
</dbReference>
<comment type="similarity">
    <text evidence="1">Belongs to the HSBP1 family.</text>
</comment>
<evidence type="ECO:0000313" key="4">
    <source>
        <dbReference type="Proteomes" id="UP000765509"/>
    </source>
</evidence>